<proteinExistence type="predicted"/>
<dbReference type="RefSeq" id="WP_066535733.1">
    <property type="nucleotide sequence ID" value="NZ_CP021422.1"/>
</dbReference>
<evidence type="ECO:0000313" key="7">
    <source>
        <dbReference type="Proteomes" id="UP000596035"/>
    </source>
</evidence>
<keyword evidence="6" id="KW-1185">Reference proteome</keyword>
<dbReference type="EMBL" id="CP065321">
    <property type="protein sequence ID" value="QQR29050.1"/>
    <property type="molecule type" value="Genomic_DNA"/>
</dbReference>
<evidence type="ECO:0000313" key="3">
    <source>
        <dbReference type="EMBL" id="ASB42525.1"/>
    </source>
</evidence>
<dbReference type="SUPFAM" id="SSF52309">
    <property type="entry name" value="N-(deoxy)ribosyltransferase-like"/>
    <property type="match status" value="1"/>
</dbReference>
<evidence type="ECO:0000313" key="4">
    <source>
        <dbReference type="EMBL" id="QQR29050.1"/>
    </source>
</evidence>
<dbReference type="EMBL" id="CP065321">
    <property type="protein sequence ID" value="QQR31819.1"/>
    <property type="molecule type" value="Genomic_DNA"/>
</dbReference>
<feature type="domain" description="DUF7768" evidence="1">
    <location>
        <begin position="2"/>
        <end position="97"/>
    </location>
</feature>
<organism evidence="5 7">
    <name type="scientific">Acutalibacter muris</name>
    <dbReference type="NCBI Taxonomy" id="1796620"/>
    <lineage>
        <taxon>Bacteria</taxon>
        <taxon>Bacillati</taxon>
        <taxon>Bacillota</taxon>
        <taxon>Clostridia</taxon>
        <taxon>Eubacteriales</taxon>
        <taxon>Acutalibacteraceae</taxon>
        <taxon>Acutalibacter</taxon>
    </lineage>
</organism>
<dbReference type="Proteomes" id="UP000596035">
    <property type="component" value="Chromosome"/>
</dbReference>
<accession>A0A1Z2XMT3</accession>
<evidence type="ECO:0000313" key="2">
    <source>
        <dbReference type="EMBL" id="ASB39758.1"/>
    </source>
</evidence>
<name>A0A1Z2XMT3_9FIRM</name>
<dbReference type="EMBL" id="CP021422">
    <property type="protein sequence ID" value="ASB39758.1"/>
    <property type="molecule type" value="Genomic_DNA"/>
</dbReference>
<reference evidence="5 7" key="3">
    <citation type="submission" date="2020-11" db="EMBL/GenBank/DDBJ databases">
        <title>Closed and high quality bacterial genomes of the OMM12 community.</title>
        <authorList>
            <person name="Marbouty M."/>
            <person name="Lamy-Besnier Q."/>
            <person name="Debarbieux L."/>
            <person name="Koszul R."/>
        </authorList>
    </citation>
    <scope>NUCLEOTIDE SEQUENCE [LARGE SCALE GENOMIC DNA]</scope>
    <source>
        <strain evidence="5 7">KB18</strain>
    </source>
</reference>
<evidence type="ECO:0000313" key="6">
    <source>
        <dbReference type="Proteomes" id="UP000196710"/>
    </source>
</evidence>
<dbReference type="Gene3D" id="3.40.50.10400">
    <property type="entry name" value="Hypothetical protein PA1492"/>
    <property type="match status" value="1"/>
</dbReference>
<evidence type="ECO:0000313" key="5">
    <source>
        <dbReference type="EMBL" id="QQR31819.1"/>
    </source>
</evidence>
<dbReference type="EMBL" id="CP021422">
    <property type="protein sequence ID" value="ASB42525.1"/>
    <property type="molecule type" value="Genomic_DNA"/>
</dbReference>
<protein>
    <submittedName>
        <fullName evidence="5">DUF4406 domain-containing protein</fullName>
    </submittedName>
</protein>
<gene>
    <name evidence="2" type="ORF">ADH66_03265</name>
    <name evidence="3" type="ORF">ADH66_18850</name>
    <name evidence="5" type="ORF">I5Q82_09270</name>
    <name evidence="4" type="ORF">I5Q82_13320</name>
</gene>
<sequence>MKKVYICAPLSGDVQDNLEKAKRYSEYALRCGAAPVTPHFYALCLDDSIPEEREMGMAAGLSLLWFCDEVWMFGDQTTDGMRAEIKLAHNLNIKVRIIKEHEIKKVIGDVSA</sequence>
<dbReference type="AlphaFoldDB" id="A0A1Z2XMT3"/>
<dbReference type="KEGG" id="amur:ADH66_03265"/>
<dbReference type="Proteomes" id="UP000196710">
    <property type="component" value="Chromosome"/>
</dbReference>
<dbReference type="Pfam" id="PF24963">
    <property type="entry name" value="DUF7768"/>
    <property type="match status" value="1"/>
</dbReference>
<reference evidence="2" key="1">
    <citation type="journal article" date="2017" name="Genome Announc.">
        <title>High-Quality Whole-Genome Sequences of the Oligo-Mouse-Microbiota Bacterial Community.</title>
        <authorList>
            <person name="Garzetti D."/>
            <person name="Brugiroux S."/>
            <person name="Bunk B."/>
            <person name="Pukall R."/>
            <person name="McCoy K.D."/>
            <person name="Macpherson A.J."/>
            <person name="Stecher B."/>
        </authorList>
    </citation>
    <scope>NUCLEOTIDE SEQUENCE</scope>
    <source>
        <strain evidence="2">KB18</strain>
    </source>
</reference>
<dbReference type="InterPro" id="IPR056670">
    <property type="entry name" value="DUF7768"/>
</dbReference>
<dbReference type="KEGG" id="amur:ADH66_18850"/>
<reference evidence="6" key="2">
    <citation type="submission" date="2017-05" db="EMBL/GenBank/DDBJ databases">
        <title>Improved OligoMM genomes.</title>
        <authorList>
            <person name="Garzetti D."/>
        </authorList>
    </citation>
    <scope>NUCLEOTIDE SEQUENCE [LARGE SCALE GENOMIC DNA]</scope>
    <source>
        <strain evidence="6">KB18</strain>
    </source>
</reference>
<evidence type="ECO:0000259" key="1">
    <source>
        <dbReference type="Pfam" id="PF24963"/>
    </source>
</evidence>